<feature type="region of interest" description="Disordered" evidence="8">
    <location>
        <begin position="45"/>
        <end position="81"/>
    </location>
</feature>
<feature type="region of interest" description="Disordered" evidence="8">
    <location>
        <begin position="340"/>
        <end position="362"/>
    </location>
</feature>
<evidence type="ECO:0000256" key="3">
    <source>
        <dbReference type="ARBA" id="ARBA00023128"/>
    </source>
</evidence>
<evidence type="ECO:0000313" key="10">
    <source>
        <dbReference type="Proteomes" id="UP000054845"/>
    </source>
</evidence>
<evidence type="ECO:0000313" key="9">
    <source>
        <dbReference type="EMBL" id="CEH13075.1"/>
    </source>
</evidence>
<name>A0A0P1BBF8_9BASI</name>
<evidence type="ECO:0000256" key="6">
    <source>
        <dbReference type="ARBA" id="ARBA00081568"/>
    </source>
</evidence>
<dbReference type="PANTHER" id="PTHR12922">
    <property type="entry name" value="UBIQUINONE BIOSYNTHESIS PROTEIN"/>
    <property type="match status" value="1"/>
</dbReference>
<dbReference type="Pfam" id="PF05019">
    <property type="entry name" value="Coq4"/>
    <property type="match status" value="2"/>
</dbReference>
<dbReference type="GO" id="GO:0008270">
    <property type="term" value="F:zinc ion binding"/>
    <property type="evidence" value="ECO:0007669"/>
    <property type="project" value="UniProtKB-UniRule"/>
</dbReference>
<evidence type="ECO:0000256" key="1">
    <source>
        <dbReference type="ARBA" id="ARBA00022688"/>
    </source>
</evidence>
<accession>A0A0P1BBF8</accession>
<evidence type="ECO:0000256" key="8">
    <source>
        <dbReference type="SAM" id="MobiDB-lite"/>
    </source>
</evidence>
<dbReference type="InterPro" id="IPR027540">
    <property type="entry name" value="Coq4_euk"/>
</dbReference>
<feature type="binding site" evidence="7">
    <location>
        <position position="208"/>
    </location>
    <ligand>
        <name>Zn(2+)</name>
        <dbReference type="ChEBI" id="CHEBI:29105"/>
    </ligand>
</feature>
<keyword evidence="3 7" id="KW-0496">Mitochondrion</keyword>
<comment type="function">
    <text evidence="7">Lyase that catalyzes the C1-decarboxylation of 4-hydroxy-3-methoxy-5-(all-trans-polyprenyl)benzoic acid into 2-methoxy-6-(all-trans-polyprenyl)phenol during ubiquinone biosynthesis.</text>
</comment>
<keyword evidence="9" id="KW-0830">Ubiquinone</keyword>
<keyword evidence="7" id="KW-0862">Zinc</keyword>
<dbReference type="UniPathway" id="UPA00232"/>
<keyword evidence="10" id="KW-1185">Reference proteome</keyword>
<evidence type="ECO:0000256" key="5">
    <source>
        <dbReference type="ARBA" id="ARBA00023239"/>
    </source>
</evidence>
<dbReference type="OrthoDB" id="4249at2759"/>
<keyword evidence="7" id="KW-0479">Metal-binding</keyword>
<comment type="similarity">
    <text evidence="7">Belongs to the COQ4 family.</text>
</comment>
<organism evidence="9 10">
    <name type="scientific">Ceraceosorus bombacis</name>
    <dbReference type="NCBI Taxonomy" id="401625"/>
    <lineage>
        <taxon>Eukaryota</taxon>
        <taxon>Fungi</taxon>
        <taxon>Dikarya</taxon>
        <taxon>Basidiomycota</taxon>
        <taxon>Ustilaginomycotina</taxon>
        <taxon>Exobasidiomycetes</taxon>
        <taxon>Ceraceosorales</taxon>
        <taxon>Ceraceosoraceae</taxon>
        <taxon>Ceraceosorus</taxon>
    </lineage>
</organism>
<dbReference type="InterPro" id="IPR007715">
    <property type="entry name" value="Coq4"/>
</dbReference>
<evidence type="ECO:0000256" key="2">
    <source>
        <dbReference type="ARBA" id="ARBA00022792"/>
    </source>
</evidence>
<keyword evidence="4 7" id="KW-0472">Membrane</keyword>
<comment type="subunit">
    <text evidence="7">Component of a multi-subunit COQ enzyme complex, composed of at least COQ3, COQ4, COQ5, COQ6, COQ7 and COQ9.</text>
</comment>
<gene>
    <name evidence="7" type="primary">COQ4</name>
</gene>
<evidence type="ECO:0000256" key="7">
    <source>
        <dbReference type="HAMAP-Rule" id="MF_03111"/>
    </source>
</evidence>
<comment type="subcellular location">
    <subcellularLocation>
        <location evidence="7">Mitochondrion inner membrane</location>
        <topology evidence="7">Peripheral membrane protein</topology>
        <orientation evidence="7">Matrix side</orientation>
    </subcellularLocation>
</comment>
<keyword evidence="2 7" id="KW-0999">Mitochondrion inner membrane</keyword>
<dbReference type="GO" id="GO:0031314">
    <property type="term" value="C:extrinsic component of mitochondrial inner membrane"/>
    <property type="evidence" value="ECO:0007669"/>
    <property type="project" value="UniProtKB-UniRule"/>
</dbReference>
<keyword evidence="5 7" id="KW-0456">Lyase</keyword>
<dbReference type="PANTHER" id="PTHR12922:SF7">
    <property type="entry name" value="UBIQUINONE BIOSYNTHESIS PROTEIN COQ4 HOMOLOG, MITOCHONDRIAL"/>
    <property type="match status" value="1"/>
</dbReference>
<comment type="pathway">
    <text evidence="7">Cofactor biosynthesis; ubiquinone biosynthesis.</text>
</comment>
<sequence length="362" mass="39772">MERTALDAARDACRRTGWERRGQRLLLACPRQSACFRSATITSRSSSSSSRTASPSASSSISGTSTSTDANADASSSSLHTSAPIPLSSPHKFFLGLGSAVASLLDPSRGDQIALLSELSSEPFHLSRMRDQMLASEEGRRILLDRPQINTKTVDMAYLRSLPEGTFGNEYTRWLDWCGVGPDTRAEVLHVDDPTLRYIMARNRQSHDMHHLLCLMPVSHLGETVVKMFEASHFGLPVSYLSALAGPLRLSAEERAKLLGFGLAHGSALQSESGSAQGNATSSGPARGLAAWAWKQGQITTPLINVYWEKRWEQDFGELRRELGFDQDPPFRVAYDANRKRRDDLSRGRWPSKVIQAQKGAA</sequence>
<feature type="binding site" evidence="7">
    <location>
        <position position="207"/>
    </location>
    <ligand>
        <name>Zn(2+)</name>
        <dbReference type="ChEBI" id="CHEBI:29105"/>
    </ligand>
</feature>
<dbReference type="EMBL" id="CCYA01000199">
    <property type="protein sequence ID" value="CEH13075.1"/>
    <property type="molecule type" value="Genomic_DNA"/>
</dbReference>
<comment type="catalytic activity">
    <reaction evidence="7">
        <text>a 4-hydroxy-3-methoxy-5-(all-trans-polyprenyl)benzoate + H(+) = a 2-methoxy-6-(all-trans-polyprenyl)phenol + CO2</text>
        <dbReference type="Rhea" id="RHEA:81179"/>
        <dbReference type="Rhea" id="RHEA-COMP:9551"/>
        <dbReference type="Rhea" id="RHEA-COMP:10931"/>
        <dbReference type="ChEBI" id="CHEBI:15378"/>
        <dbReference type="ChEBI" id="CHEBI:16526"/>
        <dbReference type="ChEBI" id="CHEBI:62731"/>
        <dbReference type="ChEBI" id="CHEBI:84443"/>
        <dbReference type="EC" id="4.1.1.130"/>
    </reaction>
</comment>
<evidence type="ECO:0000256" key="4">
    <source>
        <dbReference type="ARBA" id="ARBA00023136"/>
    </source>
</evidence>
<dbReference type="STRING" id="401625.A0A0P1BBF8"/>
<dbReference type="AlphaFoldDB" id="A0A0P1BBF8"/>
<keyword evidence="1 7" id="KW-0831">Ubiquinone biosynthesis</keyword>
<protein>
    <recommendedName>
        <fullName evidence="6">4-hydroxy-3-methoxy-5-polyprenylbenzoate decarboxylase</fullName>
    </recommendedName>
</protein>
<proteinExistence type="inferred from homology"/>
<feature type="compositionally biased region" description="Low complexity" evidence="8">
    <location>
        <begin position="45"/>
        <end position="78"/>
    </location>
</feature>
<dbReference type="Proteomes" id="UP000054845">
    <property type="component" value="Unassembled WGS sequence"/>
</dbReference>
<comment type="cofactor">
    <cofactor evidence="7">
        <name>Zn(2+)</name>
        <dbReference type="ChEBI" id="CHEBI:29105"/>
    </cofactor>
</comment>
<feature type="binding site" evidence="7">
    <location>
        <position position="223"/>
    </location>
    <ligand>
        <name>Zn(2+)</name>
        <dbReference type="ChEBI" id="CHEBI:29105"/>
    </ligand>
</feature>
<reference evidence="9 10" key="1">
    <citation type="submission" date="2014-09" db="EMBL/GenBank/DDBJ databases">
        <authorList>
            <person name="Magalhaes I.L.F."/>
            <person name="Oliveira U."/>
            <person name="Santos F.R."/>
            <person name="Vidigal T.H.D.A."/>
            <person name="Brescovit A.D."/>
            <person name="Santos A.J."/>
        </authorList>
    </citation>
    <scope>NUCLEOTIDE SEQUENCE [LARGE SCALE GENOMIC DNA]</scope>
</reference>
<dbReference type="GO" id="GO:0120539">
    <property type="term" value="F:4-hydroxy-3-methoxy-5-polyprenylbenzoate decarboxylase activity"/>
    <property type="evidence" value="ECO:0007669"/>
    <property type="project" value="UniProtKB-EC"/>
</dbReference>
<feature type="binding site" evidence="7">
    <location>
        <position position="211"/>
    </location>
    <ligand>
        <name>Zn(2+)</name>
        <dbReference type="ChEBI" id="CHEBI:29105"/>
    </ligand>
</feature>
<dbReference type="HAMAP" id="MF_03111">
    <property type="entry name" value="Coq4"/>
    <property type="match status" value="1"/>
</dbReference>